<reference evidence="3 4" key="1">
    <citation type="journal article" date="2008" name="Nature">
        <title>The Phaeodactylum genome reveals the evolutionary history of diatom genomes.</title>
        <authorList>
            <person name="Bowler C."/>
            <person name="Allen A.E."/>
            <person name="Badger J.H."/>
            <person name="Grimwood J."/>
            <person name="Jabbari K."/>
            <person name="Kuo A."/>
            <person name="Maheswari U."/>
            <person name="Martens C."/>
            <person name="Maumus F."/>
            <person name="Otillar R.P."/>
            <person name="Rayko E."/>
            <person name="Salamov A."/>
            <person name="Vandepoele K."/>
            <person name="Beszteri B."/>
            <person name="Gruber A."/>
            <person name="Heijde M."/>
            <person name="Katinka M."/>
            <person name="Mock T."/>
            <person name="Valentin K."/>
            <person name="Verret F."/>
            <person name="Berges J.A."/>
            <person name="Brownlee C."/>
            <person name="Cadoret J.P."/>
            <person name="Chiovitti A."/>
            <person name="Choi C.J."/>
            <person name="Coesel S."/>
            <person name="De Martino A."/>
            <person name="Detter J.C."/>
            <person name="Durkin C."/>
            <person name="Falciatore A."/>
            <person name="Fournet J."/>
            <person name="Haruta M."/>
            <person name="Huysman M.J."/>
            <person name="Jenkins B.D."/>
            <person name="Jiroutova K."/>
            <person name="Jorgensen R.E."/>
            <person name="Joubert Y."/>
            <person name="Kaplan A."/>
            <person name="Kroger N."/>
            <person name="Kroth P.G."/>
            <person name="La Roche J."/>
            <person name="Lindquist E."/>
            <person name="Lommer M."/>
            <person name="Martin-Jezequel V."/>
            <person name="Lopez P.J."/>
            <person name="Lucas S."/>
            <person name="Mangogna M."/>
            <person name="McGinnis K."/>
            <person name="Medlin L.K."/>
            <person name="Montsant A."/>
            <person name="Oudot-Le Secq M.P."/>
            <person name="Napoli C."/>
            <person name="Obornik M."/>
            <person name="Parker M.S."/>
            <person name="Petit J.L."/>
            <person name="Porcel B.M."/>
            <person name="Poulsen N."/>
            <person name="Robison M."/>
            <person name="Rychlewski L."/>
            <person name="Rynearson T.A."/>
            <person name="Schmutz J."/>
            <person name="Shapiro H."/>
            <person name="Siaut M."/>
            <person name="Stanley M."/>
            <person name="Sussman M.R."/>
            <person name="Taylor A.R."/>
            <person name="Vardi A."/>
            <person name="von Dassow P."/>
            <person name="Vyverman W."/>
            <person name="Willis A."/>
            <person name="Wyrwicz L.S."/>
            <person name="Rokhsar D.S."/>
            <person name="Weissenbach J."/>
            <person name="Armbrust E.V."/>
            <person name="Green B.R."/>
            <person name="Van de Peer Y."/>
            <person name="Grigoriev I.V."/>
        </authorList>
    </citation>
    <scope>NUCLEOTIDE SEQUENCE [LARGE SCALE GENOMIC DNA]</scope>
    <source>
        <strain evidence="3 4">CCAP 1055/1</strain>
    </source>
</reference>
<organism evidence="3 4">
    <name type="scientific">Phaeodactylum tricornutum (strain CCAP 1055/1)</name>
    <dbReference type="NCBI Taxonomy" id="556484"/>
    <lineage>
        <taxon>Eukaryota</taxon>
        <taxon>Sar</taxon>
        <taxon>Stramenopiles</taxon>
        <taxon>Ochrophyta</taxon>
        <taxon>Bacillariophyta</taxon>
        <taxon>Bacillariophyceae</taxon>
        <taxon>Bacillariophycidae</taxon>
        <taxon>Naviculales</taxon>
        <taxon>Phaeodactylaceae</taxon>
        <taxon>Phaeodactylum</taxon>
    </lineage>
</organism>
<dbReference type="HOGENOM" id="CLU_633819_0_0_1"/>
<dbReference type="Proteomes" id="UP000000759">
    <property type="component" value="Chromosome 2"/>
</dbReference>
<dbReference type="GO" id="GO:0006310">
    <property type="term" value="P:DNA recombination"/>
    <property type="evidence" value="ECO:0007669"/>
    <property type="project" value="InterPro"/>
</dbReference>
<evidence type="ECO:0000256" key="2">
    <source>
        <dbReference type="SAM" id="SignalP"/>
    </source>
</evidence>
<gene>
    <name evidence="3" type="ORF">PHATRDRAFT_54080</name>
</gene>
<proteinExistence type="predicted"/>
<dbReference type="Gene3D" id="3.30.1330.70">
    <property type="entry name" value="Holliday junction resolvase RusA"/>
    <property type="match status" value="1"/>
</dbReference>
<dbReference type="GO" id="GO:0006281">
    <property type="term" value="P:DNA repair"/>
    <property type="evidence" value="ECO:0007669"/>
    <property type="project" value="InterPro"/>
</dbReference>
<dbReference type="InterPro" id="IPR036614">
    <property type="entry name" value="RusA-like_sf"/>
</dbReference>
<dbReference type="PaxDb" id="2850-Phatr54080"/>
<evidence type="ECO:0000313" key="3">
    <source>
        <dbReference type="EMBL" id="EEC50687.1"/>
    </source>
</evidence>
<feature type="region of interest" description="Disordered" evidence="1">
    <location>
        <begin position="133"/>
        <end position="166"/>
    </location>
</feature>
<sequence>MRVLWLQSIHAAAVVLASEPRWVRKGQNFHGSAFCPAPSIAVLRKTSVRYKEQVYFGVHEEILCRRCKDSSTLLCMSRDKKTPTALDTTPVMEDFSGSRKIIPKPATKGSKKQITDSKQRLIAKEKKVVKKRLSTKGKQKTITAKENDSSLLTSKQKTTKRASTTDKGPLHWRSLDDVVLFKPHGCVVVVDDDDNEPTDIFSNVTGRVAFTVRGNPLPLRRHRTARGFVYNPSAKAQESFRDIVSHMVTGFRDELHLLKGTHLPIAAGVPFFPEGQALVMTILFSMKRPNNHFVANRRGMLEDGCRLKATAPSVTSPTRTDVDNLAKFVLDSCNGLLYEDDRQVISLHVTKVLDEQGTCLGSTQVDLRAVRDDEIPLLLNRSFSLL</sequence>
<evidence type="ECO:0000256" key="1">
    <source>
        <dbReference type="SAM" id="MobiDB-lite"/>
    </source>
</evidence>
<keyword evidence="4" id="KW-1185">Reference proteome</keyword>
<name>B7FRX1_PHATC</name>
<dbReference type="InParanoid" id="B7FRX1"/>
<evidence type="ECO:0000313" key="4">
    <source>
        <dbReference type="Proteomes" id="UP000000759"/>
    </source>
</evidence>
<dbReference type="OrthoDB" id="45663at2759"/>
<feature type="signal peptide" evidence="2">
    <location>
        <begin position="1"/>
        <end position="17"/>
    </location>
</feature>
<dbReference type="eggNOG" id="ENOG502R0Y7">
    <property type="taxonomic scope" value="Eukaryota"/>
</dbReference>
<dbReference type="Pfam" id="PF05866">
    <property type="entry name" value="RusA"/>
    <property type="match status" value="1"/>
</dbReference>
<dbReference type="EMBL" id="CM000606">
    <property type="protein sequence ID" value="EEC50687.1"/>
    <property type="molecule type" value="Genomic_DNA"/>
</dbReference>
<accession>B7FRX1</accession>
<feature type="chain" id="PRO_5002854941" evidence="2">
    <location>
        <begin position="18"/>
        <end position="386"/>
    </location>
</feature>
<dbReference type="RefSeq" id="XP_002177873.1">
    <property type="nucleotide sequence ID" value="XM_002177837.1"/>
</dbReference>
<keyword evidence="2" id="KW-0732">Signal</keyword>
<dbReference type="KEGG" id="pti:PHATRDRAFT_54080"/>
<feature type="compositionally biased region" description="Polar residues" evidence="1">
    <location>
        <begin position="149"/>
        <end position="166"/>
    </location>
</feature>
<protein>
    <submittedName>
        <fullName evidence="3">Endodeoxyribonuclease</fullName>
    </submittedName>
</protein>
<dbReference type="InterPro" id="IPR008822">
    <property type="entry name" value="Endonuclease_RusA-like"/>
</dbReference>
<dbReference type="SUPFAM" id="SSF103084">
    <property type="entry name" value="Holliday junction resolvase RusA"/>
    <property type="match status" value="1"/>
</dbReference>
<reference evidence="4" key="2">
    <citation type="submission" date="2008-08" db="EMBL/GenBank/DDBJ databases">
        <authorList>
            <consortium name="Diatom Consortium"/>
            <person name="Grigoriev I."/>
            <person name="Grimwood J."/>
            <person name="Kuo A."/>
            <person name="Otillar R.P."/>
            <person name="Salamov A."/>
            <person name="Detter J.C."/>
            <person name="Lindquist E."/>
            <person name="Shapiro H."/>
            <person name="Lucas S."/>
            <person name="Glavina del Rio T."/>
            <person name="Pitluck S."/>
            <person name="Rokhsar D."/>
            <person name="Bowler C."/>
        </authorList>
    </citation>
    <scope>GENOME REANNOTATION</scope>
    <source>
        <strain evidence="4">CCAP 1055/1</strain>
    </source>
</reference>
<dbReference type="AlphaFoldDB" id="B7FRX1"/>
<dbReference type="GO" id="GO:0000287">
    <property type="term" value="F:magnesium ion binding"/>
    <property type="evidence" value="ECO:0007669"/>
    <property type="project" value="InterPro"/>
</dbReference>
<dbReference type="GeneID" id="7197392"/>